<sequence length="420" mass="46982">MIASCKKSSIPRQSSYNSLYMNPLNELSHNRSNSEGGRVISLGDHLEPNQFLFNDNKENAVPNKQEVDEFRCDKENIAVPANGSSSSVTTRKFSNLKSYSTGCRALKPSSLQFCMQINEPDKVFGASKIWDPSESENSSSLKIWDHSDSEAAPASSWTTLPNKSLLCRPLPLDIGRCTCVIVKEAPPEGLDGGTIYSLYTNEGHGRQDRKLAIANHKRRNGKSEIAIAQNMKGISYSSDDSFLGFVTANLMGSKYHIWEQGGGLNSLKGHSKALIAVVEFMSTITTWTGSYRSMRAYIAKHQSMQLKNNNTQVQLSKELPKDWKGNKDKLHQLFSKVPHYNKITKQYELDFRDRGRAGLKIQSSVKNFQLTLEENGQQTILQLGRVGKSKYVMDYRYPLTGYQAFCICLASIDSKLCCTL</sequence>
<dbReference type="FunCoup" id="A0A6P4B1V3">
    <property type="interactions" value="238"/>
</dbReference>
<dbReference type="PANTHER" id="PTHR16517">
    <property type="entry name" value="TUBBY-RELATED"/>
    <property type="match status" value="1"/>
</dbReference>
<dbReference type="RefSeq" id="XP_015895814.1">
    <property type="nucleotide sequence ID" value="XM_016040328.4"/>
</dbReference>
<dbReference type="AlphaFoldDB" id="A0A6P4B1V3"/>
<dbReference type="PANTHER" id="PTHR16517:SF131">
    <property type="entry name" value="TUBBY-LIKE PROTEIN 8"/>
    <property type="match status" value="1"/>
</dbReference>
<proteinExistence type="inferred from homology"/>
<dbReference type="InterPro" id="IPR000007">
    <property type="entry name" value="Tubby_C"/>
</dbReference>
<keyword evidence="3" id="KW-1185">Reference proteome</keyword>
<dbReference type="PRINTS" id="PR01573">
    <property type="entry name" value="SUPERTUBBY"/>
</dbReference>
<accession>A0A6P4B1V3</accession>
<evidence type="ECO:0000313" key="4">
    <source>
        <dbReference type="RefSeq" id="XP_015895814.1"/>
    </source>
</evidence>
<dbReference type="InParanoid" id="A0A6P4B1V3"/>
<evidence type="ECO:0000256" key="1">
    <source>
        <dbReference type="ARBA" id="ARBA00007129"/>
    </source>
</evidence>
<organism evidence="3 4">
    <name type="scientific">Ziziphus jujuba</name>
    <name type="common">Chinese jujube</name>
    <name type="synonym">Ziziphus sativa</name>
    <dbReference type="NCBI Taxonomy" id="326968"/>
    <lineage>
        <taxon>Eukaryota</taxon>
        <taxon>Viridiplantae</taxon>
        <taxon>Streptophyta</taxon>
        <taxon>Embryophyta</taxon>
        <taxon>Tracheophyta</taxon>
        <taxon>Spermatophyta</taxon>
        <taxon>Magnoliopsida</taxon>
        <taxon>eudicotyledons</taxon>
        <taxon>Gunneridae</taxon>
        <taxon>Pentapetalae</taxon>
        <taxon>rosids</taxon>
        <taxon>fabids</taxon>
        <taxon>Rosales</taxon>
        <taxon>Rhamnaceae</taxon>
        <taxon>Paliureae</taxon>
        <taxon>Ziziphus</taxon>
    </lineage>
</organism>
<dbReference type="Proteomes" id="UP001652623">
    <property type="component" value="Chromosome 12"/>
</dbReference>
<dbReference type="SUPFAM" id="SSF54518">
    <property type="entry name" value="Tubby C-terminal domain-like"/>
    <property type="match status" value="1"/>
</dbReference>
<evidence type="ECO:0000259" key="2">
    <source>
        <dbReference type="Pfam" id="PF01167"/>
    </source>
</evidence>
<reference evidence="4" key="1">
    <citation type="submission" date="2025-08" db="UniProtKB">
        <authorList>
            <consortium name="RefSeq"/>
        </authorList>
    </citation>
    <scope>IDENTIFICATION</scope>
    <source>
        <tissue evidence="4">Seedling</tissue>
    </source>
</reference>
<gene>
    <name evidence="4" type="primary">LOC107429619</name>
</gene>
<comment type="similarity">
    <text evidence="1">Belongs to the TUB family.</text>
</comment>
<dbReference type="KEGG" id="zju:107429619"/>
<dbReference type="InterPro" id="IPR025659">
    <property type="entry name" value="Tubby-like_C"/>
</dbReference>
<dbReference type="Pfam" id="PF01167">
    <property type="entry name" value="Tub"/>
    <property type="match status" value="1"/>
</dbReference>
<feature type="domain" description="Tubby C-terminal" evidence="2">
    <location>
        <begin position="167"/>
        <end position="414"/>
    </location>
</feature>
<evidence type="ECO:0000313" key="3">
    <source>
        <dbReference type="Proteomes" id="UP001652623"/>
    </source>
</evidence>
<name>A0A6P4B1V3_ZIZJJ</name>
<dbReference type="Gene3D" id="3.20.90.10">
    <property type="entry name" value="Tubby Protein, Chain A"/>
    <property type="match status" value="1"/>
</dbReference>
<dbReference type="GeneID" id="107429619"/>
<protein>
    <submittedName>
        <fullName evidence="4">Tubby-like protein 8</fullName>
    </submittedName>
</protein>